<dbReference type="GO" id="GO:0080008">
    <property type="term" value="C:Cul4-RING E3 ubiquitin ligase complex"/>
    <property type="evidence" value="ECO:0007669"/>
    <property type="project" value="TreeGrafter"/>
</dbReference>
<dbReference type="EMBL" id="GDRN01067021">
    <property type="protein sequence ID" value="JAI64439.1"/>
    <property type="molecule type" value="Transcribed_RNA"/>
</dbReference>
<dbReference type="InterPro" id="IPR018276">
    <property type="entry name" value="DDA1_dom"/>
</dbReference>
<feature type="domain" description="DET1- and DDB1-associated protein 1" evidence="5">
    <location>
        <begin position="4"/>
        <end position="66"/>
    </location>
</feature>
<dbReference type="AlphaFoldDB" id="A0A0P4WB52"/>
<comment type="function">
    <text evidence="3">Functions as a component of numerous distinct DCX (DDB1-CUL4-X-box) E3 ubiquitin-protein ligase complexes which mediate the ubiquitination and subsequent proteasomal degradation of target proteins. In the DCX complexes, acts as a scaffolding subunit required to stabilize the complex.</text>
</comment>
<dbReference type="GO" id="GO:0032436">
    <property type="term" value="P:positive regulation of proteasomal ubiquitin-dependent protein catabolic process"/>
    <property type="evidence" value="ECO:0007669"/>
    <property type="project" value="TreeGrafter"/>
</dbReference>
<accession>A0A0P4WB52</accession>
<proteinExistence type="inferred from homology"/>
<dbReference type="InterPro" id="IPR033575">
    <property type="entry name" value="DDA1-like"/>
</dbReference>
<evidence type="ECO:0000259" key="5">
    <source>
        <dbReference type="Pfam" id="PF10172"/>
    </source>
</evidence>
<dbReference type="PANTHER" id="PTHR31879">
    <property type="entry name" value="DET1- AND DDB1-ASSOCIATED PROTEIN 1"/>
    <property type="match status" value="1"/>
</dbReference>
<organism evidence="6">
    <name type="scientific">Scylla olivacea</name>
    <name type="common">Orange mud crab</name>
    <name type="synonym">Cancer olivacea</name>
    <dbReference type="NCBI Taxonomy" id="85551"/>
    <lineage>
        <taxon>Eukaryota</taxon>
        <taxon>Metazoa</taxon>
        <taxon>Ecdysozoa</taxon>
        <taxon>Arthropoda</taxon>
        <taxon>Crustacea</taxon>
        <taxon>Multicrustacea</taxon>
        <taxon>Malacostraca</taxon>
        <taxon>Eumalacostraca</taxon>
        <taxon>Eucarida</taxon>
        <taxon>Decapoda</taxon>
        <taxon>Pleocyemata</taxon>
        <taxon>Brachyura</taxon>
        <taxon>Eubrachyura</taxon>
        <taxon>Portunoidea</taxon>
        <taxon>Portunidae</taxon>
        <taxon>Portuninae</taxon>
        <taxon>Scylla</taxon>
    </lineage>
</organism>
<evidence type="ECO:0000256" key="2">
    <source>
        <dbReference type="ARBA" id="ARBA00018256"/>
    </source>
</evidence>
<evidence type="ECO:0000256" key="1">
    <source>
        <dbReference type="ARBA" id="ARBA00008042"/>
    </source>
</evidence>
<evidence type="ECO:0000256" key="4">
    <source>
        <dbReference type="SAM" id="MobiDB-lite"/>
    </source>
</evidence>
<evidence type="ECO:0000313" key="6">
    <source>
        <dbReference type="EMBL" id="JAI64439.1"/>
    </source>
</evidence>
<comment type="similarity">
    <text evidence="1">Belongs to the DDA1 family.</text>
</comment>
<dbReference type="Pfam" id="PF10172">
    <property type="entry name" value="DDA1"/>
    <property type="match status" value="1"/>
</dbReference>
<dbReference type="PANTHER" id="PTHR31879:SF2">
    <property type="entry name" value="DET1- AND DDB1-ASSOCIATED PROTEIN 1"/>
    <property type="match status" value="1"/>
</dbReference>
<feature type="compositionally biased region" description="Basic and acidic residues" evidence="4">
    <location>
        <begin position="83"/>
        <end position="92"/>
    </location>
</feature>
<name>A0A0P4WB52_SCYOL</name>
<protein>
    <recommendedName>
        <fullName evidence="2">DET1- and DDB1-associated protein 1</fullName>
    </recommendedName>
</protein>
<feature type="region of interest" description="Disordered" evidence="4">
    <location>
        <begin position="1"/>
        <end position="48"/>
    </location>
</feature>
<evidence type="ECO:0000256" key="3">
    <source>
        <dbReference type="ARBA" id="ARBA00045586"/>
    </source>
</evidence>
<reference evidence="6" key="1">
    <citation type="submission" date="2015-09" db="EMBL/GenBank/DDBJ databases">
        <title>Scylla olivacea transcriptome.</title>
        <authorList>
            <person name="Ikhwanuddin M."/>
        </authorList>
    </citation>
    <scope>NUCLEOTIDE SEQUENCE</scope>
</reference>
<sequence>MAASFLKGLPVYNEKNFSKFQGDPTGRTSYKKPPVYLPTKDSPGSQEIVTEKTNILLRYLHQQWEKKCPKKKRETGSGSNEEEAPRTKRPRLEPGPSTDSP</sequence>
<feature type="region of interest" description="Disordered" evidence="4">
    <location>
        <begin position="66"/>
        <end position="101"/>
    </location>
</feature>